<feature type="compositionally biased region" description="Acidic residues" evidence="1">
    <location>
        <begin position="947"/>
        <end position="964"/>
    </location>
</feature>
<feature type="compositionally biased region" description="Polar residues" evidence="1">
    <location>
        <begin position="743"/>
        <end position="753"/>
    </location>
</feature>
<gene>
    <name evidence="2" type="ORF">OE88DRAFT_1805950</name>
</gene>
<feature type="compositionally biased region" description="Acidic residues" evidence="1">
    <location>
        <begin position="768"/>
        <end position="807"/>
    </location>
</feature>
<feature type="compositionally biased region" description="Polar residues" evidence="1">
    <location>
        <begin position="821"/>
        <end position="830"/>
    </location>
</feature>
<feature type="region of interest" description="Disordered" evidence="1">
    <location>
        <begin position="484"/>
        <end position="506"/>
    </location>
</feature>
<dbReference type="Proteomes" id="UP000305948">
    <property type="component" value="Unassembled WGS sequence"/>
</dbReference>
<feature type="compositionally biased region" description="Polar residues" evidence="1">
    <location>
        <begin position="542"/>
        <end position="551"/>
    </location>
</feature>
<evidence type="ECO:0000313" key="3">
    <source>
        <dbReference type="Proteomes" id="UP000305948"/>
    </source>
</evidence>
<feature type="compositionally biased region" description="Polar residues" evidence="1">
    <location>
        <begin position="406"/>
        <end position="428"/>
    </location>
</feature>
<feature type="region of interest" description="Disordered" evidence="1">
    <location>
        <begin position="678"/>
        <end position="972"/>
    </location>
</feature>
<feature type="compositionally biased region" description="Basic and acidic residues" evidence="1">
    <location>
        <begin position="869"/>
        <end position="880"/>
    </location>
</feature>
<feature type="compositionally biased region" description="Low complexity" evidence="1">
    <location>
        <begin position="342"/>
        <end position="352"/>
    </location>
</feature>
<name>A0A5C3NBA4_9AGAM</name>
<feature type="region of interest" description="Disordered" evidence="1">
    <location>
        <begin position="599"/>
        <end position="625"/>
    </location>
</feature>
<evidence type="ECO:0000313" key="2">
    <source>
        <dbReference type="EMBL" id="TFK54167.1"/>
    </source>
</evidence>
<reference evidence="2 3" key="1">
    <citation type="journal article" date="2019" name="Nat. Ecol. Evol.">
        <title>Megaphylogeny resolves global patterns of mushroom evolution.</title>
        <authorList>
            <person name="Varga T."/>
            <person name="Krizsan K."/>
            <person name="Foldi C."/>
            <person name="Dima B."/>
            <person name="Sanchez-Garcia M."/>
            <person name="Sanchez-Ramirez S."/>
            <person name="Szollosi G.J."/>
            <person name="Szarkandi J.G."/>
            <person name="Papp V."/>
            <person name="Albert L."/>
            <person name="Andreopoulos W."/>
            <person name="Angelini C."/>
            <person name="Antonin V."/>
            <person name="Barry K.W."/>
            <person name="Bougher N.L."/>
            <person name="Buchanan P."/>
            <person name="Buyck B."/>
            <person name="Bense V."/>
            <person name="Catcheside P."/>
            <person name="Chovatia M."/>
            <person name="Cooper J."/>
            <person name="Damon W."/>
            <person name="Desjardin D."/>
            <person name="Finy P."/>
            <person name="Geml J."/>
            <person name="Haridas S."/>
            <person name="Hughes K."/>
            <person name="Justo A."/>
            <person name="Karasinski D."/>
            <person name="Kautmanova I."/>
            <person name="Kiss B."/>
            <person name="Kocsube S."/>
            <person name="Kotiranta H."/>
            <person name="LaButti K.M."/>
            <person name="Lechner B.E."/>
            <person name="Liimatainen K."/>
            <person name="Lipzen A."/>
            <person name="Lukacs Z."/>
            <person name="Mihaltcheva S."/>
            <person name="Morgado L.N."/>
            <person name="Niskanen T."/>
            <person name="Noordeloos M.E."/>
            <person name="Ohm R.A."/>
            <person name="Ortiz-Santana B."/>
            <person name="Ovrebo C."/>
            <person name="Racz N."/>
            <person name="Riley R."/>
            <person name="Savchenko A."/>
            <person name="Shiryaev A."/>
            <person name="Soop K."/>
            <person name="Spirin V."/>
            <person name="Szebenyi C."/>
            <person name="Tomsovsky M."/>
            <person name="Tulloss R.E."/>
            <person name="Uehling J."/>
            <person name="Grigoriev I.V."/>
            <person name="Vagvolgyi C."/>
            <person name="Papp T."/>
            <person name="Martin F.M."/>
            <person name="Miettinen O."/>
            <person name="Hibbett D.S."/>
            <person name="Nagy L.G."/>
        </authorList>
    </citation>
    <scope>NUCLEOTIDE SEQUENCE [LARGE SCALE GENOMIC DNA]</scope>
    <source>
        <strain evidence="2 3">OMC1185</strain>
    </source>
</reference>
<proteinExistence type="predicted"/>
<protein>
    <submittedName>
        <fullName evidence="2">Uncharacterized protein</fullName>
    </submittedName>
</protein>
<feature type="compositionally biased region" description="Basic and acidic residues" evidence="1">
    <location>
        <begin position="309"/>
        <end position="324"/>
    </location>
</feature>
<dbReference type="OrthoDB" id="3332319at2759"/>
<sequence length="972" mass="102559">MSTSSNIIANIIFDYSSSGLTFGTAPLSSTVAWMVRLSPSPNIPSPLNAVRRLDRQLDSLQRPEPWDGESDWSWYQRKHKYIRVFLAGCRLHERRRRELEAVPHLRRVRHGELTEGYDGPGKVSSGKRRRDGYDGCDPHADRHEVDDSRPAFLKRCTVTRWDERDACMASFVDQDVWLGQLLEGRQIVAHLVVNAHASVAHVKPEEKGDMSFLLRLDLNAARAKAYSPPSVSQACSAASVTRSEDDLSLTSPAPDVMEDQECSASPSAFAAPRSLAALPASVNVSLRRTTQTSCTPARSAKLRIVSSGKENKDRQHRLEAVEKAKARRSKREALKSKAKNVAQAQTPEQAATTETVLSSFLRPEAFSELAPLPLPLAPVDALISTTEATVLGEVPTPEEPVDTPAASVSTPAYASTSGSSSNTPAASANEVETINDLIASTLAPAPVSSPTSAAPADGNAQPLNQAQTAITPAASAHLDGRSLDAPLINDATPSEPFPQEAPTGGSADVAMEEAIDGTDLPMDTDEPADDPIAVAPAINQYHASGQQSSAAEATGEQAKDDNGAGEGSSIETSGPEATFNLHAASTPALASVHTPMFPSDALVQSPHEKTGHAAAAGAHSPEMPVDASMVNTSPSDATPSQTSTKKIVIRIPKIAVTKFRQNKLAEDKLAALLESTSLGGAADDNGPGPSRRSNSKQQHSGLPYSSSLSMTRRFALQGRRERLQPTPQGGGSADVRMEEAIDNTDSPMDTDNTVVDELANEPVMDAAPADEDAPENQESSAEEEPGSSDEATDEDAEADGDAGEDSPGESKGPAEEDGEVNASTSHTDNMSIEGHANYGPSRKGKEKEAAPESKRPITLKLKGWGSTIRKHDEDKKRQADLEDALGGFSLGGSSSSSSVGLDSRGIVAGPSSPTMAVEETMYVEQDSGYASGLDESSASRRQKPNADDADSGDEDAEMPPDSDDGLGGASSA</sequence>
<feature type="region of interest" description="Disordered" evidence="1">
    <location>
        <begin position="542"/>
        <end position="575"/>
    </location>
</feature>
<dbReference type="EMBL" id="ML213506">
    <property type="protein sequence ID" value="TFK54167.1"/>
    <property type="molecule type" value="Genomic_DNA"/>
</dbReference>
<dbReference type="AlphaFoldDB" id="A0A5C3NBA4"/>
<feature type="region of interest" description="Disordered" evidence="1">
    <location>
        <begin position="113"/>
        <end position="133"/>
    </location>
</feature>
<feature type="compositionally biased region" description="Polar residues" evidence="1">
    <location>
        <begin position="691"/>
        <end position="710"/>
    </location>
</feature>
<evidence type="ECO:0000256" key="1">
    <source>
        <dbReference type="SAM" id="MobiDB-lite"/>
    </source>
</evidence>
<organism evidence="2 3">
    <name type="scientific">Heliocybe sulcata</name>
    <dbReference type="NCBI Taxonomy" id="5364"/>
    <lineage>
        <taxon>Eukaryota</taxon>
        <taxon>Fungi</taxon>
        <taxon>Dikarya</taxon>
        <taxon>Basidiomycota</taxon>
        <taxon>Agaricomycotina</taxon>
        <taxon>Agaricomycetes</taxon>
        <taxon>Gloeophyllales</taxon>
        <taxon>Gloeophyllaceae</taxon>
        <taxon>Heliocybe</taxon>
    </lineage>
</organism>
<feature type="compositionally biased region" description="Low complexity" evidence="1">
    <location>
        <begin position="885"/>
        <end position="905"/>
    </location>
</feature>
<feature type="compositionally biased region" description="Basic and acidic residues" evidence="1">
    <location>
        <begin position="843"/>
        <end position="855"/>
    </location>
</feature>
<keyword evidence="3" id="KW-1185">Reference proteome</keyword>
<feature type="region of interest" description="Disordered" evidence="1">
    <location>
        <begin position="307"/>
        <end position="352"/>
    </location>
</feature>
<accession>A0A5C3NBA4</accession>
<feature type="region of interest" description="Disordered" evidence="1">
    <location>
        <begin position="392"/>
        <end position="428"/>
    </location>
</feature>